<organism evidence="3 4">
    <name type="scientific">Neolewinella xylanilytica</name>
    <dbReference type="NCBI Taxonomy" id="1514080"/>
    <lineage>
        <taxon>Bacteria</taxon>
        <taxon>Pseudomonadati</taxon>
        <taxon>Bacteroidota</taxon>
        <taxon>Saprospiria</taxon>
        <taxon>Saprospirales</taxon>
        <taxon>Lewinellaceae</taxon>
        <taxon>Neolewinella</taxon>
    </lineage>
</organism>
<keyword evidence="3" id="KW-0808">Transferase</keyword>
<dbReference type="RefSeq" id="WP_104417866.1">
    <property type="nucleotide sequence ID" value="NZ_PTJC01000005.1"/>
</dbReference>
<keyword evidence="3" id="KW-0012">Acyltransferase</keyword>
<dbReference type="Pfam" id="PF02450">
    <property type="entry name" value="LCAT"/>
    <property type="match status" value="1"/>
</dbReference>
<dbReference type="SUPFAM" id="SSF53474">
    <property type="entry name" value="alpha/beta-Hydrolases"/>
    <property type="match status" value="2"/>
</dbReference>
<dbReference type="Gene3D" id="3.40.50.1820">
    <property type="entry name" value="alpha/beta hydrolase"/>
    <property type="match status" value="2"/>
</dbReference>
<dbReference type="PANTHER" id="PTHR37946">
    <property type="entry name" value="SLL1969 PROTEIN"/>
    <property type="match status" value="1"/>
</dbReference>
<keyword evidence="4" id="KW-1185">Reference proteome</keyword>
<proteinExistence type="predicted"/>
<dbReference type="Pfam" id="PF24096">
    <property type="entry name" value="DUF7379"/>
    <property type="match status" value="1"/>
</dbReference>
<evidence type="ECO:0000259" key="1">
    <source>
        <dbReference type="Pfam" id="PF12770"/>
    </source>
</evidence>
<dbReference type="GO" id="GO:0008374">
    <property type="term" value="F:O-acyltransferase activity"/>
    <property type="evidence" value="ECO:0007669"/>
    <property type="project" value="InterPro"/>
</dbReference>
<dbReference type="GO" id="GO:0006629">
    <property type="term" value="P:lipid metabolic process"/>
    <property type="evidence" value="ECO:0007669"/>
    <property type="project" value="InterPro"/>
</dbReference>
<feature type="domain" description="CHAT" evidence="1">
    <location>
        <begin position="1194"/>
        <end position="1451"/>
    </location>
</feature>
<dbReference type="Proteomes" id="UP000237662">
    <property type="component" value="Unassembled WGS sequence"/>
</dbReference>
<reference evidence="3 4" key="1">
    <citation type="submission" date="2018-02" db="EMBL/GenBank/DDBJ databases">
        <title>Genomic Encyclopedia of Archaeal and Bacterial Type Strains, Phase II (KMG-II): from individual species to whole genera.</title>
        <authorList>
            <person name="Goeker M."/>
        </authorList>
    </citation>
    <scope>NUCLEOTIDE SEQUENCE [LARGE SCALE GENOMIC DNA]</scope>
    <source>
        <strain evidence="3 4">DSM 29526</strain>
    </source>
</reference>
<evidence type="ECO:0000259" key="2">
    <source>
        <dbReference type="Pfam" id="PF24096"/>
    </source>
</evidence>
<dbReference type="InterPro" id="IPR003386">
    <property type="entry name" value="LACT/PDAT_acylTrfase"/>
</dbReference>
<accession>A0A2S6I6W0</accession>
<dbReference type="InterPro" id="IPR055803">
    <property type="entry name" value="DUF7379"/>
</dbReference>
<dbReference type="PANTHER" id="PTHR37946:SF1">
    <property type="entry name" value="SLL1969 PROTEIN"/>
    <property type="match status" value="1"/>
</dbReference>
<dbReference type="InterPro" id="IPR024983">
    <property type="entry name" value="CHAT_dom"/>
</dbReference>
<gene>
    <name evidence="3" type="ORF">CLV84_0189</name>
</gene>
<name>A0A2S6I6W0_9BACT</name>
<evidence type="ECO:0000313" key="4">
    <source>
        <dbReference type="Proteomes" id="UP000237662"/>
    </source>
</evidence>
<dbReference type="OrthoDB" id="869379at2"/>
<evidence type="ECO:0000313" key="3">
    <source>
        <dbReference type="EMBL" id="PPK87252.1"/>
    </source>
</evidence>
<sequence>MPPAFTLHIHGTRAPTPTPLADRSNDLFEVRERFDLTRTRGVGTRHDRQLTDEIVGLITEDDLEWFGYADDLPEVFGQEVQLARSGQTGFVVPTTIESNRSGQRGLVDRIQAKAIEIITGKAAEEGAEVTARQLAQRIDERNTQKKGLWKVDPSGNLQRLPAGASFTRALIFIHGTASKFESGFSNIDADYWQRIHQHYDGQVYAFNHPTLIASPVRNALDLLAELPEGASFDLITHSRGGLVGDVLARCDSRLDEKGYSTSEIELVAKDYTEGETQTPIPDEMRELATVAKQKAVFIHRIVRVACPAQGTTLLADRLDHFLNALLTLIGKAGADRLGPFYALFKSFLLKVIEEREDPATFPGLYAMVPDLAFIKVNNNPERELKTELVSILGDSDTGGGVLQSLKVVLSNLYYWQENDFVVNTASMSEGIARRPSNRVCTIANAEVDHFSYFDNKVHMAIITAILTGELLPAGVALIPRDELPVAPPQGWSMIQLDELRPIEVSGKRPVVVLLPGIMGSNLYHQNERQWMDLRALHAGGFVKRLAKLTDEVEAQSLIRRSYGALVTDLNQRNYDVRVFPYDWRKSLTEAARAFAELMQALTEIDQPVRIVAHSMGGLVVRQWMIDYREEWVRFRKRPAARVLLLGTPWRGSHLITQVLTGHARTVRQLALLDFKHDRRELLTCLGQLPGIFELLPLDDARMIDPAAWETLRDARNARRMPAIGAEMLEAFQTYREGVERGIKKFTEKDMSVIYYVAGHHEETVDDYELRNSLFWKKDRLRYLTTAEGDGSVSWKRGIPTKVPATQVYYTRTQHGELANDASLFPGLVDLLEKGDTTATGFSQSAPVGGLRSAGSPTETVRRGRVTQITDQSPLDNLFGLEPAAPGTVKGPAPIRVEVFNGDLKWARHPVLIGHFAQDGIVSAERALDGYLDDILSERHMMGFYPEQIGEQDVIIDYTRYPSGAIIVGLGDKEALTGYNLTRTVEKGILKYAVFNRDNQTDQKATNNSHGISTLFIGSNYGQLPLRESIRSILLGVMQANSVIESFDKPGKRLRPIEFIEFVDYYEDRVYECYKTLLEIEEGDSSLPINLNRKIQQGLGRQKRFLREDSRSWWQTFTSVVKRDRLPGDETKEGREYLDFTTYNRGSSVSTDDVRSNLELARYLAEELSTESTWNANDAKVIFELLVPNRYKDFIRNHRNIAWRMDEKSAAFPWEMFHDPLYDDKPTFTKSGLVRQLFSASAAIRPALVRQPTAMVIANPAFTRTDLPDLPAAATEGKLVGKQLQEAGFTTTLSIGEEPVPITKALFGNPYKIIHIASHGEFEPDQDRIGISIGGGQLLTPGTLRQFSAIPELVFVNCCFVGQIDAGLEAYRQGRHKLAANIGTQLIQLGVKAVVVAGWAVDDAAAKTFAEVFYAQMLKGRYFGEAVTRARADCYARHREVNTWGAYQCYGDQFYRCVTDGAGTGNGGTFTLEQEIILEFDNLISRSESLEVNGSIQRHIDILNDTAHVCIDRARKLGLASCAFQRRQALFYAYMADYPRAITAYRQLFGAGTGEFFLQDVFAFGNIRAKQLVIDRQRGAVSPEEGSKAIAEILQAFTTPEIVHSGPELVATVGSTYKRAALLADKAEARKYLKEGATCYLQAARERGTSERGSIYFATRFLTLATFANFDLQSPRIDIREEFGRDPAAYISGWLEQLKSLPEDRNSVYSQLAEIQLRLCTLVTGSVTGSLSVDARKHETQRLTERYQKQISECINVRELHGEIEHLEFLLGMCKLFRIPEQELPVYLQRILPNLSGVFR</sequence>
<dbReference type="InterPro" id="IPR029058">
    <property type="entry name" value="AB_hydrolase_fold"/>
</dbReference>
<dbReference type="Pfam" id="PF12770">
    <property type="entry name" value="CHAT"/>
    <property type="match status" value="1"/>
</dbReference>
<feature type="domain" description="DUF7379" evidence="2">
    <location>
        <begin position="170"/>
        <end position="256"/>
    </location>
</feature>
<dbReference type="EMBL" id="PTJC01000005">
    <property type="protein sequence ID" value="PPK87252.1"/>
    <property type="molecule type" value="Genomic_DNA"/>
</dbReference>
<comment type="caution">
    <text evidence="3">The sequence shown here is derived from an EMBL/GenBank/DDBJ whole genome shotgun (WGS) entry which is preliminary data.</text>
</comment>
<protein>
    <submittedName>
        <fullName evidence="3">Lecithin:cholesterol acyltransferase</fullName>
    </submittedName>
</protein>